<reference evidence="3" key="1">
    <citation type="journal article" date="2019" name="bioRxiv">
        <title>The Genome of the Zebra Mussel, Dreissena polymorpha: A Resource for Invasive Species Research.</title>
        <authorList>
            <person name="McCartney M.A."/>
            <person name="Auch B."/>
            <person name="Kono T."/>
            <person name="Mallez S."/>
            <person name="Zhang Y."/>
            <person name="Obille A."/>
            <person name="Becker A."/>
            <person name="Abrahante J.E."/>
            <person name="Garbe J."/>
            <person name="Badalamenti J.P."/>
            <person name="Herman A."/>
            <person name="Mangelson H."/>
            <person name="Liachko I."/>
            <person name="Sullivan S."/>
            <person name="Sone E.D."/>
            <person name="Koren S."/>
            <person name="Silverstein K.A.T."/>
            <person name="Beckman K.B."/>
            <person name="Gohl D.M."/>
        </authorList>
    </citation>
    <scope>NUCLEOTIDE SEQUENCE</scope>
    <source>
        <strain evidence="3">Duluth1</strain>
        <tissue evidence="3">Whole animal</tissue>
    </source>
</reference>
<evidence type="ECO:0000256" key="1">
    <source>
        <dbReference type="PROSITE-ProRule" id="PRU00024"/>
    </source>
</evidence>
<dbReference type="Gene3D" id="3.30.160.60">
    <property type="entry name" value="Classic Zinc Finger"/>
    <property type="match status" value="1"/>
</dbReference>
<gene>
    <name evidence="3" type="ORF">DPMN_117808</name>
</gene>
<evidence type="ECO:0000313" key="3">
    <source>
        <dbReference type="EMBL" id="KAH3816295.1"/>
    </source>
</evidence>
<reference evidence="3" key="2">
    <citation type="submission" date="2020-11" db="EMBL/GenBank/DDBJ databases">
        <authorList>
            <person name="McCartney M.A."/>
            <person name="Auch B."/>
            <person name="Kono T."/>
            <person name="Mallez S."/>
            <person name="Becker A."/>
            <person name="Gohl D.M."/>
            <person name="Silverstein K.A.T."/>
            <person name="Koren S."/>
            <person name="Bechman K.B."/>
            <person name="Herman A."/>
            <person name="Abrahante J.E."/>
            <person name="Garbe J."/>
        </authorList>
    </citation>
    <scope>NUCLEOTIDE SEQUENCE</scope>
    <source>
        <strain evidence="3">Duluth1</strain>
        <tissue evidence="3">Whole animal</tissue>
    </source>
</reference>
<organism evidence="3 4">
    <name type="scientific">Dreissena polymorpha</name>
    <name type="common">Zebra mussel</name>
    <name type="synonym">Mytilus polymorpha</name>
    <dbReference type="NCBI Taxonomy" id="45954"/>
    <lineage>
        <taxon>Eukaryota</taxon>
        <taxon>Metazoa</taxon>
        <taxon>Spiralia</taxon>
        <taxon>Lophotrochozoa</taxon>
        <taxon>Mollusca</taxon>
        <taxon>Bivalvia</taxon>
        <taxon>Autobranchia</taxon>
        <taxon>Heteroconchia</taxon>
        <taxon>Euheterodonta</taxon>
        <taxon>Imparidentia</taxon>
        <taxon>Neoheterodontei</taxon>
        <taxon>Myida</taxon>
        <taxon>Dreissenoidea</taxon>
        <taxon>Dreissenidae</taxon>
        <taxon>Dreissena</taxon>
    </lineage>
</organism>
<dbReference type="PANTHER" id="PTHR25462:SF296">
    <property type="entry name" value="MEIOTIC P26, ISOFORM F"/>
    <property type="match status" value="1"/>
</dbReference>
<keyword evidence="1" id="KW-0863">Zinc-finger</keyword>
<dbReference type="InterPro" id="IPR011042">
    <property type="entry name" value="6-blade_b-propeller_TolB-like"/>
</dbReference>
<accession>A0A9D4GFR5</accession>
<dbReference type="CDD" id="cd19757">
    <property type="entry name" value="Bbox1"/>
    <property type="match status" value="1"/>
</dbReference>
<dbReference type="Gene3D" id="2.120.10.30">
    <property type="entry name" value="TolB, C-terminal domain"/>
    <property type="match status" value="1"/>
</dbReference>
<feature type="domain" description="B box-type" evidence="2">
    <location>
        <begin position="16"/>
        <end position="65"/>
    </location>
</feature>
<dbReference type="SUPFAM" id="SSF57845">
    <property type="entry name" value="B-box zinc-binding domain"/>
    <property type="match status" value="1"/>
</dbReference>
<keyword evidence="1" id="KW-0862">Zinc</keyword>
<evidence type="ECO:0000259" key="2">
    <source>
        <dbReference type="PROSITE" id="PS50119"/>
    </source>
</evidence>
<dbReference type="Proteomes" id="UP000828390">
    <property type="component" value="Unassembled WGS sequence"/>
</dbReference>
<dbReference type="InterPro" id="IPR000315">
    <property type="entry name" value="Znf_B-box"/>
</dbReference>
<proteinExistence type="predicted"/>
<evidence type="ECO:0000313" key="4">
    <source>
        <dbReference type="Proteomes" id="UP000828390"/>
    </source>
</evidence>
<dbReference type="SUPFAM" id="SSF63829">
    <property type="entry name" value="Calcium-dependent phosphotriesterase"/>
    <property type="match status" value="1"/>
</dbReference>
<name>A0A9D4GFR5_DREPO</name>
<dbReference type="EMBL" id="JAIWYP010000005">
    <property type="protein sequence ID" value="KAH3816295.1"/>
    <property type="molecule type" value="Genomic_DNA"/>
</dbReference>
<dbReference type="GO" id="GO:0008270">
    <property type="term" value="F:zinc ion binding"/>
    <property type="evidence" value="ECO:0007669"/>
    <property type="project" value="UniProtKB-KW"/>
</dbReference>
<dbReference type="PROSITE" id="PS50119">
    <property type="entry name" value="ZF_BBOX"/>
    <property type="match status" value="1"/>
</dbReference>
<keyword evidence="4" id="KW-1185">Reference proteome</keyword>
<keyword evidence="1" id="KW-0479">Metal-binding</keyword>
<dbReference type="PANTHER" id="PTHR25462">
    <property type="entry name" value="BONUS, ISOFORM C-RELATED"/>
    <property type="match status" value="1"/>
</dbReference>
<dbReference type="InterPro" id="IPR047153">
    <property type="entry name" value="TRIM45/56/19-like"/>
</dbReference>
<sequence>MATSSQSSVEPSSNEVKDYICNACEDQNNAETSADFYCKQCERFYCGNCIHLHGKLFAKHNSIGRVDIDKWPVSKKVVDFLPTCDVHNEQKIDQFCNLHKQLCCPQCVSDQHSQCRKVTPISELTNLQPTGLEGLSVELETVLGEIKTLQISQEASIQSLQRTYKEHREVMIEQLCCNLNTYIDECDINSVGTSGGNEQYLKEELCRNVVSIVNEFNNITAKELNEMKDEVISIKGSVTSSIHKCTTLHNDLSQFHESFQKIGDNKELCLIAIIKCKHKIQQALTLLGKSGKMFNVQRKSVHNVRIPSDSDSCDITGICALPDGQVLVVNNHNKRVKLLNQRYQVVSHWDVTAWLLDMCQITPSEVAVAMNNEVQFITVSQSQLTKGRKLELQHSCYSIAHHQGDLFIGSGTALYKYKLNGKLVCKLYENKPDNYTDMIGSCAVSPDGGRIYVALRTGNQLVTLAVDGTVISRLTVFPMKSEQLIPLNPHPYFEPDFLGLHVTDLGQVLVCGSHKIIQVDRDGRQILVEMVTEIDDVKWPLSFYFSRITQSLVVGMAHTNNILVFSTEMKEEAVNVLLAQKTKALKELIAQKTPDEELKDLLRILNIDARAECKADSFTAFSHGRAALQGIVTKGKDILDWHLFSATENQMMNCECIQLYANASLLKKIEAYSPEIISTIDYKQSRQDILFPAIVIVKEKHQYMIEDWISNIRKNITGLCVVVVCKGNIFNFDRSPQNNIFLTNANRWEVMMAAQKLLERAIYRVLKHLVKTLMQKYGTSTDLTDLEKESTLQSVYAYSRAAYQRSKLPECERLNIPAITYTYPENINDVIKTLLRIQGVVGCSKKFGILEVSVDSKQDKDKTTDQVKQLLMKEKIGATFEYGSFSHFLSPGDPVYAGEGTLGGFAQRFPKTRYNSIAADRMSSLKSPGTKGKLVALISRHVAQAFTPTENASLYIGNNIVGQIHKIPHKGILDIVPFDIHEHFIKECNTRFQTEAKKQMHGQLPENNDCLIGLPVFLWGAKSAPGLGMLDSIMDMQDAGGVQCIKIHNRIPDKPFSEPGDSGAIVCSTDSEASTLTTIAMLIGQFQNSKQPTYFAILLKEAFAELNEFYESEFKMCEDAAATP</sequence>
<dbReference type="AlphaFoldDB" id="A0A9D4GFR5"/>
<comment type="caution">
    <text evidence="3">The sequence shown here is derived from an EMBL/GenBank/DDBJ whole genome shotgun (WGS) entry which is preliminary data.</text>
</comment>
<protein>
    <recommendedName>
        <fullName evidence="2">B box-type domain-containing protein</fullName>
    </recommendedName>
</protein>